<dbReference type="PATRIC" id="fig|1618638.3.peg.914"/>
<dbReference type="PROSITE" id="PS00374">
    <property type="entry name" value="MGMT"/>
    <property type="match status" value="1"/>
</dbReference>
<gene>
    <name evidence="10" type="ORF">US91_C0008G0020</name>
</gene>
<evidence type="ECO:0000256" key="2">
    <source>
        <dbReference type="ARBA" id="ARBA00008711"/>
    </source>
</evidence>
<dbReference type="CDD" id="cd06445">
    <property type="entry name" value="ATase"/>
    <property type="match status" value="1"/>
</dbReference>
<evidence type="ECO:0000256" key="4">
    <source>
        <dbReference type="ARBA" id="ARBA00022603"/>
    </source>
</evidence>
<dbReference type="InterPro" id="IPR001497">
    <property type="entry name" value="MethylDNA_cys_MeTrfase_AS"/>
</dbReference>
<dbReference type="GO" id="GO:0003908">
    <property type="term" value="F:methylated-DNA-[protein]-cysteine S-methyltransferase activity"/>
    <property type="evidence" value="ECO:0007669"/>
    <property type="project" value="UniProtKB-EC"/>
</dbReference>
<dbReference type="InterPro" id="IPR036217">
    <property type="entry name" value="MethylDNA_cys_MeTrfase_DNAb"/>
</dbReference>
<dbReference type="SUPFAM" id="SSF46767">
    <property type="entry name" value="Methylated DNA-protein cysteine methyltransferase, C-terminal domain"/>
    <property type="match status" value="1"/>
</dbReference>
<comment type="caution">
    <text evidence="10">The sequence shown here is derived from an EMBL/GenBank/DDBJ whole genome shotgun (WGS) entry which is preliminary data.</text>
</comment>
<evidence type="ECO:0000313" key="11">
    <source>
        <dbReference type="Proteomes" id="UP000034022"/>
    </source>
</evidence>
<evidence type="ECO:0000313" key="10">
    <source>
        <dbReference type="EMBL" id="KKQ69900.1"/>
    </source>
</evidence>
<keyword evidence="6" id="KW-0227">DNA damage</keyword>
<proteinExistence type="inferred from homology"/>
<name>A0A0G0K352_9BACT</name>
<dbReference type="GO" id="GO:0006281">
    <property type="term" value="P:DNA repair"/>
    <property type="evidence" value="ECO:0007669"/>
    <property type="project" value="UniProtKB-KW"/>
</dbReference>
<comment type="catalytic activity">
    <reaction evidence="1">
        <text>a 4-O-methyl-thymidine in DNA + L-cysteinyl-[protein] = a thymidine in DNA + S-methyl-L-cysteinyl-[protein]</text>
        <dbReference type="Rhea" id="RHEA:53428"/>
        <dbReference type="Rhea" id="RHEA-COMP:10131"/>
        <dbReference type="Rhea" id="RHEA-COMP:10132"/>
        <dbReference type="Rhea" id="RHEA-COMP:13555"/>
        <dbReference type="Rhea" id="RHEA-COMP:13556"/>
        <dbReference type="ChEBI" id="CHEBI:29950"/>
        <dbReference type="ChEBI" id="CHEBI:82612"/>
        <dbReference type="ChEBI" id="CHEBI:137386"/>
        <dbReference type="ChEBI" id="CHEBI:137387"/>
        <dbReference type="EC" id="2.1.1.63"/>
    </reaction>
</comment>
<dbReference type="AlphaFoldDB" id="A0A0G0K352"/>
<dbReference type="InterPro" id="IPR014048">
    <property type="entry name" value="MethylDNA_cys_MeTrfase_DNA-bd"/>
</dbReference>
<feature type="domain" description="Methylated-DNA-[protein]-cysteine S-methyltransferase DNA binding" evidence="9">
    <location>
        <begin position="6"/>
        <end position="85"/>
    </location>
</feature>
<keyword evidence="4 10" id="KW-0489">Methyltransferase</keyword>
<sequence>MDLGIFEKKVLKKLLEIPSGKVSTYKLLAIAVKNPKAVRAVGNALHKNLDAPRVPCHRIVKSDGGLGGYGGGQTKKIKLLESEGVKVKNGRVLDFEKIIFRFK</sequence>
<evidence type="ECO:0000256" key="7">
    <source>
        <dbReference type="ARBA" id="ARBA00023204"/>
    </source>
</evidence>
<evidence type="ECO:0000256" key="5">
    <source>
        <dbReference type="ARBA" id="ARBA00022679"/>
    </source>
</evidence>
<dbReference type="FunFam" id="1.10.10.10:FF:000214">
    <property type="entry name" value="Methylated-DNA--protein-cysteine methyltransferase"/>
    <property type="match status" value="1"/>
</dbReference>
<evidence type="ECO:0000259" key="9">
    <source>
        <dbReference type="Pfam" id="PF01035"/>
    </source>
</evidence>
<dbReference type="Gene3D" id="1.10.10.10">
    <property type="entry name" value="Winged helix-like DNA-binding domain superfamily/Winged helix DNA-binding domain"/>
    <property type="match status" value="1"/>
</dbReference>
<comment type="catalytic activity">
    <reaction evidence="8">
        <text>a 6-O-methyl-2'-deoxyguanosine in DNA + L-cysteinyl-[protein] = S-methyl-L-cysteinyl-[protein] + a 2'-deoxyguanosine in DNA</text>
        <dbReference type="Rhea" id="RHEA:24000"/>
        <dbReference type="Rhea" id="RHEA-COMP:10131"/>
        <dbReference type="Rhea" id="RHEA-COMP:10132"/>
        <dbReference type="Rhea" id="RHEA-COMP:11367"/>
        <dbReference type="Rhea" id="RHEA-COMP:11368"/>
        <dbReference type="ChEBI" id="CHEBI:29950"/>
        <dbReference type="ChEBI" id="CHEBI:82612"/>
        <dbReference type="ChEBI" id="CHEBI:85445"/>
        <dbReference type="ChEBI" id="CHEBI:85448"/>
        <dbReference type="EC" id="2.1.1.63"/>
    </reaction>
</comment>
<dbReference type="PANTHER" id="PTHR10815">
    <property type="entry name" value="METHYLATED-DNA--PROTEIN-CYSTEINE METHYLTRANSFERASE"/>
    <property type="match status" value="1"/>
</dbReference>
<dbReference type="Proteomes" id="UP000034022">
    <property type="component" value="Unassembled WGS sequence"/>
</dbReference>
<evidence type="ECO:0000256" key="3">
    <source>
        <dbReference type="ARBA" id="ARBA00011918"/>
    </source>
</evidence>
<evidence type="ECO:0000256" key="1">
    <source>
        <dbReference type="ARBA" id="ARBA00001286"/>
    </source>
</evidence>
<organism evidence="10 11">
    <name type="scientific">Candidatus Falkowbacteria bacterium GW2011_GWE1_38_31</name>
    <dbReference type="NCBI Taxonomy" id="1618638"/>
    <lineage>
        <taxon>Bacteria</taxon>
        <taxon>Candidatus Falkowiibacteriota</taxon>
    </lineage>
</organism>
<evidence type="ECO:0000256" key="8">
    <source>
        <dbReference type="ARBA" id="ARBA00049348"/>
    </source>
</evidence>
<keyword evidence="7" id="KW-0234">DNA repair</keyword>
<dbReference type="EC" id="2.1.1.63" evidence="3"/>
<dbReference type="GO" id="GO:0032259">
    <property type="term" value="P:methylation"/>
    <property type="evidence" value="ECO:0007669"/>
    <property type="project" value="UniProtKB-KW"/>
</dbReference>
<dbReference type="EMBL" id="LBUU01000008">
    <property type="protein sequence ID" value="KKQ69900.1"/>
    <property type="molecule type" value="Genomic_DNA"/>
</dbReference>
<dbReference type="PANTHER" id="PTHR10815:SF13">
    <property type="entry name" value="METHYLATED-DNA--PROTEIN-CYSTEINE METHYLTRANSFERASE"/>
    <property type="match status" value="1"/>
</dbReference>
<dbReference type="InterPro" id="IPR036388">
    <property type="entry name" value="WH-like_DNA-bd_sf"/>
</dbReference>
<dbReference type="NCBIfam" id="TIGR00589">
    <property type="entry name" value="ogt"/>
    <property type="match status" value="1"/>
</dbReference>
<evidence type="ECO:0000256" key="6">
    <source>
        <dbReference type="ARBA" id="ARBA00022763"/>
    </source>
</evidence>
<dbReference type="Pfam" id="PF01035">
    <property type="entry name" value="DNA_binding_1"/>
    <property type="match status" value="1"/>
</dbReference>
<accession>A0A0G0K352</accession>
<keyword evidence="5 10" id="KW-0808">Transferase</keyword>
<reference evidence="10 11" key="1">
    <citation type="journal article" date="2015" name="Nature">
        <title>rRNA introns, odd ribosomes, and small enigmatic genomes across a large radiation of phyla.</title>
        <authorList>
            <person name="Brown C.T."/>
            <person name="Hug L.A."/>
            <person name="Thomas B.C."/>
            <person name="Sharon I."/>
            <person name="Castelle C.J."/>
            <person name="Singh A."/>
            <person name="Wilkins M.J."/>
            <person name="Williams K.H."/>
            <person name="Banfield J.F."/>
        </authorList>
    </citation>
    <scope>NUCLEOTIDE SEQUENCE [LARGE SCALE GENOMIC DNA]</scope>
</reference>
<protein>
    <recommendedName>
        <fullName evidence="3">methylated-DNA--[protein]-cysteine S-methyltransferase</fullName>
        <ecNumber evidence="3">2.1.1.63</ecNumber>
    </recommendedName>
</protein>
<comment type="similarity">
    <text evidence="2">Belongs to the MGMT family.</text>
</comment>